<accession>A0AA47MR57</accession>
<dbReference type="PANTHER" id="PTHR14972">
    <property type="entry name" value="AGAP011572-PA"/>
    <property type="match status" value="1"/>
</dbReference>
<dbReference type="GO" id="GO:0072015">
    <property type="term" value="P:podocyte development"/>
    <property type="evidence" value="ECO:0007669"/>
    <property type="project" value="TreeGrafter"/>
</dbReference>
<dbReference type="InterPro" id="IPR026642">
    <property type="entry name" value="Glcci1/FAM117"/>
</dbReference>
<proteinExistence type="predicted"/>
<sequence length="347" mass="37195">MCLYLNVFQTPGPWIDDALDQASPHQRSASWGSADHLKEIAKLRLQLQRSKQVSRQGKDKEHGAPQPAQYSNACPPQPKAVSSGLSVPKCLISRLPSYVEGINHELENVFIREDWEQSLQAMDVMDGRRAPFPPHRYGNGGDTRDTDTQAPSSSSDGSPSPRPGSPDGLRSAGGSPCSVEETDKDLPKFATSPKPNNSYMFKREPPEGCERVKVFEELVSGRSKGFPLFSCPDKNKVNFIPRGSAFCPVKLLCSSLYSSVSPSPYADLAFHSNGGSSSSSSSSNTPATTTTPADRIKDTDAGHTDSVRAQTDSVRAQTDSGRAQTGMGTYLGSEGPPNALVGSSNTS</sequence>
<reference evidence="3" key="1">
    <citation type="journal article" date="2023" name="Front. Mar. Sci.">
        <title>A new Merluccius polli reference genome to investigate the effects of global change in West African waters.</title>
        <authorList>
            <person name="Mateo J.L."/>
            <person name="Blanco-Fernandez C."/>
            <person name="Garcia-Vazquez E."/>
            <person name="Machado-Schiaffino G."/>
        </authorList>
    </citation>
    <scope>NUCLEOTIDE SEQUENCE</scope>
    <source>
        <strain evidence="3">C29</strain>
        <tissue evidence="3">Fin</tissue>
    </source>
</reference>
<dbReference type="Proteomes" id="UP001174136">
    <property type="component" value="Unassembled WGS sequence"/>
</dbReference>
<feature type="region of interest" description="Disordered" evidence="2">
    <location>
        <begin position="272"/>
        <end position="347"/>
    </location>
</feature>
<dbReference type="AlphaFoldDB" id="A0AA47MR57"/>
<evidence type="ECO:0000313" key="3">
    <source>
        <dbReference type="EMBL" id="KAK0144754.1"/>
    </source>
</evidence>
<feature type="region of interest" description="Disordered" evidence="2">
    <location>
        <begin position="126"/>
        <end position="204"/>
    </location>
</feature>
<dbReference type="GO" id="GO:0005737">
    <property type="term" value="C:cytoplasm"/>
    <property type="evidence" value="ECO:0007669"/>
    <property type="project" value="TreeGrafter"/>
</dbReference>
<gene>
    <name evidence="3" type="primary">Glcci1</name>
    <name evidence="3" type="ORF">N1851_016789</name>
</gene>
<evidence type="ECO:0000313" key="4">
    <source>
        <dbReference type="Proteomes" id="UP001174136"/>
    </source>
</evidence>
<feature type="compositionally biased region" description="Low complexity" evidence="2">
    <location>
        <begin position="272"/>
        <end position="293"/>
    </location>
</feature>
<dbReference type="PANTHER" id="PTHR14972:SF3">
    <property type="entry name" value="GLUCOCORTICOID-INDUCED TRANSCRIPT 1 PROTEIN"/>
    <property type="match status" value="1"/>
</dbReference>
<feature type="compositionally biased region" description="Basic and acidic residues" evidence="2">
    <location>
        <begin position="294"/>
        <end position="306"/>
    </location>
</feature>
<dbReference type="Pfam" id="PF15388">
    <property type="entry name" value="FAM117"/>
    <property type="match status" value="1"/>
</dbReference>
<organism evidence="3 4">
    <name type="scientific">Merluccius polli</name>
    <name type="common">Benguela hake</name>
    <name type="synonym">Merluccius cadenati</name>
    <dbReference type="NCBI Taxonomy" id="89951"/>
    <lineage>
        <taxon>Eukaryota</taxon>
        <taxon>Metazoa</taxon>
        <taxon>Chordata</taxon>
        <taxon>Craniata</taxon>
        <taxon>Vertebrata</taxon>
        <taxon>Euteleostomi</taxon>
        <taxon>Actinopterygii</taxon>
        <taxon>Neopterygii</taxon>
        <taxon>Teleostei</taxon>
        <taxon>Neoteleostei</taxon>
        <taxon>Acanthomorphata</taxon>
        <taxon>Zeiogadaria</taxon>
        <taxon>Gadariae</taxon>
        <taxon>Gadiformes</taxon>
        <taxon>Gadoidei</taxon>
        <taxon>Merlucciidae</taxon>
        <taxon>Merluccius</taxon>
    </lineage>
</organism>
<keyword evidence="4" id="KW-1185">Reference proteome</keyword>
<feature type="compositionally biased region" description="Low complexity" evidence="2">
    <location>
        <begin position="151"/>
        <end position="170"/>
    </location>
</feature>
<evidence type="ECO:0000256" key="1">
    <source>
        <dbReference type="ARBA" id="ARBA00022553"/>
    </source>
</evidence>
<comment type="caution">
    <text evidence="3">The sequence shown here is derived from an EMBL/GenBank/DDBJ whole genome shotgun (WGS) entry which is preliminary data.</text>
</comment>
<name>A0AA47MR57_MERPO</name>
<feature type="compositionally biased region" description="Polar residues" evidence="2">
    <location>
        <begin position="307"/>
        <end position="327"/>
    </location>
</feature>
<feature type="region of interest" description="Disordered" evidence="2">
    <location>
        <begin position="48"/>
        <end position="79"/>
    </location>
</feature>
<protein>
    <submittedName>
        <fullName evidence="3">Glucocorticoid-induced transcript 1 protein</fullName>
    </submittedName>
</protein>
<keyword evidence="1" id="KW-0597">Phosphoprotein</keyword>
<evidence type="ECO:0000256" key="2">
    <source>
        <dbReference type="SAM" id="MobiDB-lite"/>
    </source>
</evidence>
<dbReference type="EMBL" id="JAOPHQ010003011">
    <property type="protein sequence ID" value="KAK0144754.1"/>
    <property type="molecule type" value="Genomic_DNA"/>
</dbReference>